<evidence type="ECO:0000313" key="6">
    <source>
        <dbReference type="Proteomes" id="UP000078348"/>
    </source>
</evidence>
<feature type="domain" description="RRM" evidence="4">
    <location>
        <begin position="550"/>
        <end position="657"/>
    </location>
</feature>
<evidence type="ECO:0000256" key="2">
    <source>
        <dbReference type="PROSITE-ProRule" id="PRU00176"/>
    </source>
</evidence>
<name>A0A196SGK7_BLAHN</name>
<dbReference type="PANTHER" id="PTHR21245">
    <property type="entry name" value="HETEROGENEOUS NUCLEAR RIBONUCLEOPROTEIN"/>
    <property type="match status" value="1"/>
</dbReference>
<dbReference type="InterPro" id="IPR035979">
    <property type="entry name" value="RBD_domain_sf"/>
</dbReference>
<dbReference type="STRING" id="478820.A0A196SGK7"/>
<dbReference type="PROSITE" id="PS50102">
    <property type="entry name" value="RRM"/>
    <property type="match status" value="2"/>
</dbReference>
<dbReference type="OrthoDB" id="3800936at2759"/>
<protein>
    <submittedName>
        <fullName evidence="5">Syncrip</fullName>
    </submittedName>
</protein>
<dbReference type="EMBL" id="LXWW01000158">
    <property type="protein sequence ID" value="OAO15287.1"/>
    <property type="molecule type" value="Genomic_DNA"/>
</dbReference>
<dbReference type="SUPFAM" id="SSF54928">
    <property type="entry name" value="RNA-binding domain, RBD"/>
    <property type="match status" value="1"/>
</dbReference>
<dbReference type="InterPro" id="IPR000504">
    <property type="entry name" value="RRM_dom"/>
</dbReference>
<sequence length="748" mass="83525">MWKQRQRLLSLFYTSLRSSGRRSRFFSSAAAPVSGSPSFRTQRPITVASRRFGTEAAKPAVAALSPVAGEMVDEVTDIKRPELYAVPITPPNLSISGKDIGLKPMSLEDFRKKISSFQNSDRWKEFNTDEGVIENERADILADRINELLSNRKQKFIYKELQRFIMLPSPVDRQALIKMLRTIDKGLDEVSPSILPWIEAYFNGTEFPEAGEELREVQLQLNALTKVTEKFFRDWENVQYDGFQWRVNVVRDCIESYVTDEESFKLYAYFNAFAESPKKAASLTQFLTRCGTILKFNEHSSDLLALIEWVIKGLNDFPLISISAIQSTEARRRDAERHTLICAYNKYRYHSKMLVRSDEEQEKGALLLSFRLSTLLSDAQHKLFVARLADYQASPMGPNDLQAFVRAACQICGQSAYLVQPSLKQYANFLSIPTLEHVRRMKKPVLTVKAVTRFCNPDGPVEQLLAAEPLQDGAANSAGGVGGGGVGGGVGGAGGAGGSGNTGEGTVNTAGTGETTATTAEKPLKKRQRVLTFQSNAALPGKHANANSFYQVFVHNLPAGIGTEELARAFRNCGSVSKVEILDYSRPEEAEKKRVPRIRQQTSESRIYGFIHFTEREAREKALIPAMRVFGVKIRDCLCRTEPAENKRTLFVGNIDKGVTGEEVSESLNQILKPQLQIELQNVSPPGILTTSAGYCFIEFDSHQLASSCFSLLSGAVVNGKELKVGWALDSNDMRRRKQEYKWDKYHF</sequence>
<dbReference type="AlphaFoldDB" id="A0A196SGK7"/>
<comment type="caution">
    <text evidence="5">The sequence shown here is derived from an EMBL/GenBank/DDBJ whole genome shotgun (WGS) entry which is preliminary data.</text>
</comment>
<dbReference type="Pfam" id="PF00076">
    <property type="entry name" value="RRM_1"/>
    <property type="match status" value="1"/>
</dbReference>
<dbReference type="Proteomes" id="UP000078348">
    <property type="component" value="Unassembled WGS sequence"/>
</dbReference>
<reference evidence="5 6" key="1">
    <citation type="submission" date="2016-05" db="EMBL/GenBank/DDBJ databases">
        <title>Nuclear genome of Blastocystis sp. subtype 1 NandII.</title>
        <authorList>
            <person name="Gentekaki E."/>
            <person name="Curtis B."/>
            <person name="Stairs C."/>
            <person name="Eme L."/>
            <person name="Herman E."/>
            <person name="Klimes V."/>
            <person name="Arias M.C."/>
            <person name="Elias M."/>
            <person name="Hilliou F."/>
            <person name="Klute M."/>
            <person name="Malik S.-B."/>
            <person name="Pightling A."/>
            <person name="Rachubinski R."/>
            <person name="Salas D."/>
            <person name="Schlacht A."/>
            <person name="Suga H."/>
            <person name="Archibald J."/>
            <person name="Ball S.G."/>
            <person name="Clark G."/>
            <person name="Dacks J."/>
            <person name="Van Der Giezen M."/>
            <person name="Tsaousis A."/>
            <person name="Roger A."/>
        </authorList>
    </citation>
    <scope>NUCLEOTIDE SEQUENCE [LARGE SCALE GENOMIC DNA]</scope>
    <source>
        <strain evidence="6">ATCC 50177 / NandII</strain>
    </source>
</reference>
<evidence type="ECO:0000313" key="5">
    <source>
        <dbReference type="EMBL" id="OAO15287.1"/>
    </source>
</evidence>
<dbReference type="Gene3D" id="3.30.70.330">
    <property type="match status" value="2"/>
</dbReference>
<accession>A0A196SGK7</accession>
<gene>
    <name evidence="5" type="ORF">AV274_3000</name>
</gene>
<dbReference type="CDD" id="cd00590">
    <property type="entry name" value="RRM_SF"/>
    <property type="match status" value="1"/>
</dbReference>
<keyword evidence="1 2" id="KW-0694">RNA-binding</keyword>
<dbReference type="GO" id="GO:0003723">
    <property type="term" value="F:RNA binding"/>
    <property type="evidence" value="ECO:0007669"/>
    <property type="project" value="UniProtKB-UniRule"/>
</dbReference>
<evidence type="ECO:0000259" key="4">
    <source>
        <dbReference type="PROSITE" id="PS50102"/>
    </source>
</evidence>
<evidence type="ECO:0000256" key="1">
    <source>
        <dbReference type="ARBA" id="ARBA00022884"/>
    </source>
</evidence>
<keyword evidence="6" id="KW-1185">Reference proteome</keyword>
<dbReference type="InterPro" id="IPR012677">
    <property type="entry name" value="Nucleotide-bd_a/b_plait_sf"/>
</dbReference>
<organism evidence="5 6">
    <name type="scientific">Blastocystis sp. subtype 1 (strain ATCC 50177 / NandII)</name>
    <dbReference type="NCBI Taxonomy" id="478820"/>
    <lineage>
        <taxon>Eukaryota</taxon>
        <taxon>Sar</taxon>
        <taxon>Stramenopiles</taxon>
        <taxon>Bigyra</taxon>
        <taxon>Opalozoa</taxon>
        <taxon>Opalinata</taxon>
        <taxon>Blastocystidae</taxon>
        <taxon>Blastocystis</taxon>
    </lineage>
</organism>
<proteinExistence type="predicted"/>
<dbReference type="SMART" id="SM00360">
    <property type="entry name" value="RRM"/>
    <property type="match status" value="2"/>
</dbReference>
<feature type="region of interest" description="Disordered" evidence="3">
    <location>
        <begin position="496"/>
        <end position="523"/>
    </location>
</feature>
<feature type="compositionally biased region" description="Low complexity" evidence="3">
    <location>
        <begin position="504"/>
        <end position="521"/>
    </location>
</feature>
<feature type="domain" description="RRM" evidence="4">
    <location>
        <begin position="648"/>
        <end position="730"/>
    </location>
</feature>
<evidence type="ECO:0000256" key="3">
    <source>
        <dbReference type="SAM" id="MobiDB-lite"/>
    </source>
</evidence>